<proteinExistence type="inferred from homology"/>
<sequence>MEALGRFSLIFAFVFSLYGLAAFVLGTRSRQERLVRSGRNAVAATALFLTAATAVLLTALIQSDFRFAYVVRYTTTDLSLLYKVSALWAGQEGSLLLWLWTLLLMSVAALYLPPGEKPHFVPYVGAVLLGVALFFEVLLLWVTPPFETLARAPAEGMGLNPLLQNVGMIIHPPATYLGYVGFTAPFAYAMAALITGETDDAWLRFTRRWTLAAWLFLSVGIIYGMQWAYVELGWGGFWGWDPVENASLMPWLTGTAFFHSAMIQEKRGMMKLWNVILIIVTFLLTLFGTFLTRSGVLSSVHAFSVDNLGPFFLGFIALVAAGSLGLTFARRHLLKEERTLEAPVSRESSFLFNNLLLVGGTFAVFWGTVFPIVSEAVRGVRVTVGPPFYEEVMGPIGVALIALMGACPLLAWRRSSLRNLRRSFLGPVVASGAAAAAFYLWLGVSQWGLLVAFTVMAFGLASIVQELVRGTRARMHLSGDGLVLSFFRLVHRNHRRYGGYLVHLGTLVLLAGVTAATAYQQSLEIAMKAGDMAMLGPYQVHFTGLRERRDSAGKATVYTDMVVSRGGDRLGILRPEKVFWDTFEQPTTEPAILGSWREDFYVILNGWEGAEQASFKLIVNPMVSWIWWGFYLLIAGTVFAVWPNAAEWREALAERRERGAFLEGSAGR</sequence>
<evidence type="ECO:0000256" key="2">
    <source>
        <dbReference type="ARBA" id="ARBA00009186"/>
    </source>
</evidence>
<dbReference type="InterPro" id="IPR002541">
    <property type="entry name" value="Cyt_c_assembly"/>
</dbReference>
<evidence type="ECO:0000313" key="13">
    <source>
        <dbReference type="EMBL" id="BAS29253.1"/>
    </source>
</evidence>
<keyword evidence="4" id="KW-0997">Cell inner membrane</keyword>
<feature type="transmembrane region" description="Helical" evidence="10">
    <location>
        <begin position="392"/>
        <end position="412"/>
    </location>
</feature>
<feature type="transmembrane region" description="Helical" evidence="10">
    <location>
        <begin position="497"/>
        <end position="519"/>
    </location>
</feature>
<dbReference type="InterPro" id="IPR003568">
    <property type="entry name" value="Cyt_c_biogenesis_CcmF"/>
</dbReference>
<dbReference type="InterPro" id="IPR003567">
    <property type="entry name" value="Cyt_c_biogenesis"/>
</dbReference>
<keyword evidence="3" id="KW-1003">Cell membrane</keyword>
<evidence type="ECO:0000259" key="11">
    <source>
        <dbReference type="Pfam" id="PF01578"/>
    </source>
</evidence>
<evidence type="ECO:0000256" key="10">
    <source>
        <dbReference type="SAM" id="Phobius"/>
    </source>
</evidence>
<dbReference type="GO" id="GO:0015232">
    <property type="term" value="F:heme transmembrane transporter activity"/>
    <property type="evidence" value="ECO:0007669"/>
    <property type="project" value="InterPro"/>
</dbReference>
<keyword evidence="8 10" id="KW-0472">Membrane</keyword>
<accession>A0A0K2SQ52</accession>
<feature type="domain" description="Cytochrome c assembly protein" evidence="11">
    <location>
        <begin position="88"/>
        <end position="294"/>
    </location>
</feature>
<dbReference type="OrthoDB" id="9761451at2"/>
<feature type="transmembrane region" description="Helical" evidence="10">
    <location>
        <begin position="95"/>
        <end position="113"/>
    </location>
</feature>
<feature type="transmembrane region" description="Helical" evidence="10">
    <location>
        <begin position="350"/>
        <end position="372"/>
    </location>
</feature>
<dbReference type="KEGG" id="lpil:LIP_3441"/>
<dbReference type="STRING" id="1555112.LIP_3441"/>
<feature type="transmembrane region" description="Helical" evidence="10">
    <location>
        <begin position="311"/>
        <end position="329"/>
    </location>
</feature>
<dbReference type="EMBL" id="AP014924">
    <property type="protein sequence ID" value="BAS29253.1"/>
    <property type="molecule type" value="Genomic_DNA"/>
</dbReference>
<dbReference type="Proteomes" id="UP000065807">
    <property type="component" value="Chromosome"/>
</dbReference>
<feature type="domain" description="Cytochrome c-type biogenesis protein CcmF C-terminal" evidence="12">
    <location>
        <begin position="313"/>
        <end position="641"/>
    </location>
</feature>
<feature type="transmembrane region" description="Helical" evidence="10">
    <location>
        <begin position="248"/>
        <end position="265"/>
    </location>
</feature>
<reference evidence="14" key="2">
    <citation type="journal article" date="2016" name="Int. J. Syst. Evol. Microbiol.">
        <title>Complete genome sequence and cell structure of Limnochorda pilosa, a Gram-negative spore-former within the phylum Firmicutes.</title>
        <authorList>
            <person name="Watanabe M."/>
            <person name="Kojima H."/>
            <person name="Fukui M."/>
        </authorList>
    </citation>
    <scope>NUCLEOTIDE SEQUENCE [LARGE SCALE GENOMIC DNA]</scope>
    <source>
        <strain evidence="14">HC45</strain>
    </source>
</reference>
<protein>
    <submittedName>
        <fullName evidence="13">Cytochrome C biogenesis protein</fullName>
    </submittedName>
</protein>
<comment type="subcellular location">
    <subcellularLocation>
        <location evidence="1">Cell inner membrane</location>
        <topology evidence="1">Multi-pass membrane protein</topology>
    </subcellularLocation>
</comment>
<organism evidence="13 14">
    <name type="scientific">Limnochorda pilosa</name>
    <dbReference type="NCBI Taxonomy" id="1555112"/>
    <lineage>
        <taxon>Bacteria</taxon>
        <taxon>Bacillati</taxon>
        <taxon>Bacillota</taxon>
        <taxon>Limnochordia</taxon>
        <taxon>Limnochordales</taxon>
        <taxon>Limnochordaceae</taxon>
        <taxon>Limnochorda</taxon>
    </lineage>
</organism>
<dbReference type="PANTHER" id="PTHR43653:SF1">
    <property type="entry name" value="CYTOCHROME C-TYPE BIOGENESIS PROTEIN CCMF"/>
    <property type="match status" value="1"/>
</dbReference>
<dbReference type="PATRIC" id="fig|1555112.3.peg.3477"/>
<dbReference type="RefSeq" id="WP_068140771.1">
    <property type="nucleotide sequence ID" value="NZ_AP014924.1"/>
</dbReference>
<keyword evidence="7 10" id="KW-1133">Transmembrane helix</keyword>
<evidence type="ECO:0000256" key="5">
    <source>
        <dbReference type="ARBA" id="ARBA00022692"/>
    </source>
</evidence>
<dbReference type="Pfam" id="PF01578">
    <property type="entry name" value="Cytochrom_C_asm"/>
    <property type="match status" value="1"/>
</dbReference>
<dbReference type="AlphaFoldDB" id="A0A0K2SQ52"/>
<dbReference type="GO" id="GO:0005886">
    <property type="term" value="C:plasma membrane"/>
    <property type="evidence" value="ECO:0007669"/>
    <property type="project" value="UniProtKB-SubCell"/>
</dbReference>
<dbReference type="GO" id="GO:0017004">
    <property type="term" value="P:cytochrome complex assembly"/>
    <property type="evidence" value="ECO:0007669"/>
    <property type="project" value="UniProtKB-KW"/>
</dbReference>
<evidence type="ECO:0000256" key="6">
    <source>
        <dbReference type="ARBA" id="ARBA00022748"/>
    </source>
</evidence>
<feature type="transmembrane region" description="Helical" evidence="10">
    <location>
        <begin position="625"/>
        <end position="646"/>
    </location>
</feature>
<evidence type="ECO:0000256" key="9">
    <source>
        <dbReference type="ARBA" id="ARBA00037230"/>
    </source>
</evidence>
<feature type="transmembrane region" description="Helical" evidence="10">
    <location>
        <begin position="424"/>
        <end position="441"/>
    </location>
</feature>
<dbReference type="InterPro" id="IPR032523">
    <property type="entry name" value="CcmF_C"/>
</dbReference>
<evidence type="ECO:0000256" key="7">
    <source>
        <dbReference type="ARBA" id="ARBA00022989"/>
    </source>
</evidence>
<feature type="transmembrane region" description="Helical" evidence="10">
    <location>
        <begin position="6"/>
        <end position="26"/>
    </location>
</feature>
<dbReference type="PANTHER" id="PTHR43653">
    <property type="entry name" value="CYTOCHROME C ASSEMBLY PROTEIN-RELATED"/>
    <property type="match status" value="1"/>
</dbReference>
<comment type="similarity">
    <text evidence="2">Belongs to the CcmF/CycK/Ccl1/NrfE/CcsA family.</text>
</comment>
<keyword evidence="14" id="KW-1185">Reference proteome</keyword>
<evidence type="ECO:0000256" key="8">
    <source>
        <dbReference type="ARBA" id="ARBA00023136"/>
    </source>
</evidence>
<dbReference type="PRINTS" id="PR01410">
    <property type="entry name" value="CCBIOGENESIS"/>
</dbReference>
<keyword evidence="5 10" id="KW-0812">Transmembrane</keyword>
<feature type="transmembrane region" description="Helical" evidence="10">
    <location>
        <begin position="272"/>
        <end position="291"/>
    </location>
</feature>
<feature type="transmembrane region" description="Helical" evidence="10">
    <location>
        <begin position="38"/>
        <end position="61"/>
    </location>
</feature>
<feature type="transmembrane region" description="Helical" evidence="10">
    <location>
        <begin position="447"/>
        <end position="468"/>
    </location>
</feature>
<evidence type="ECO:0000313" key="14">
    <source>
        <dbReference type="Proteomes" id="UP000065807"/>
    </source>
</evidence>
<reference evidence="14" key="1">
    <citation type="submission" date="2015-07" db="EMBL/GenBank/DDBJ databases">
        <title>Complete genome sequence and phylogenetic analysis of Limnochorda pilosa.</title>
        <authorList>
            <person name="Watanabe M."/>
            <person name="Kojima H."/>
            <person name="Fukui M."/>
        </authorList>
    </citation>
    <scope>NUCLEOTIDE SEQUENCE [LARGE SCALE GENOMIC DNA]</scope>
    <source>
        <strain evidence="14">HC45</strain>
    </source>
</reference>
<comment type="function">
    <text evidence="9">Required for the biogenesis of c-type cytochromes. Possible subunit of a heme lyase.</text>
</comment>
<feature type="transmembrane region" description="Helical" evidence="10">
    <location>
        <begin position="208"/>
        <end position="228"/>
    </location>
</feature>
<evidence type="ECO:0000256" key="4">
    <source>
        <dbReference type="ARBA" id="ARBA00022519"/>
    </source>
</evidence>
<evidence type="ECO:0000259" key="12">
    <source>
        <dbReference type="Pfam" id="PF16327"/>
    </source>
</evidence>
<keyword evidence="6" id="KW-0201">Cytochrome c-type biogenesis</keyword>
<evidence type="ECO:0000256" key="3">
    <source>
        <dbReference type="ARBA" id="ARBA00022475"/>
    </source>
</evidence>
<dbReference type="GO" id="GO:0020037">
    <property type="term" value="F:heme binding"/>
    <property type="evidence" value="ECO:0007669"/>
    <property type="project" value="InterPro"/>
</dbReference>
<gene>
    <name evidence="13" type="ORF">LIP_3441</name>
</gene>
<name>A0A0K2SQ52_LIMPI</name>
<feature type="transmembrane region" description="Helical" evidence="10">
    <location>
        <begin position="176"/>
        <end position="196"/>
    </location>
</feature>
<evidence type="ECO:0000256" key="1">
    <source>
        <dbReference type="ARBA" id="ARBA00004429"/>
    </source>
</evidence>
<dbReference type="PRINTS" id="PR01411">
    <property type="entry name" value="CCMFBIOGNSIS"/>
</dbReference>
<feature type="transmembrane region" description="Helical" evidence="10">
    <location>
        <begin position="120"/>
        <end position="142"/>
    </location>
</feature>
<dbReference type="Pfam" id="PF16327">
    <property type="entry name" value="CcmF_C"/>
    <property type="match status" value="1"/>
</dbReference>